<dbReference type="AlphaFoldDB" id="A0A7K1V547"/>
<evidence type="ECO:0000256" key="3">
    <source>
        <dbReference type="ARBA" id="ARBA00022448"/>
    </source>
</evidence>
<evidence type="ECO:0000313" key="10">
    <source>
        <dbReference type="Proteomes" id="UP000466794"/>
    </source>
</evidence>
<dbReference type="GO" id="GO:0005886">
    <property type="term" value="C:plasma membrane"/>
    <property type="evidence" value="ECO:0007669"/>
    <property type="project" value="UniProtKB-SubCell"/>
</dbReference>
<dbReference type="EMBL" id="WRPP01000007">
    <property type="protein sequence ID" value="MVU81677.1"/>
    <property type="molecule type" value="Genomic_DNA"/>
</dbReference>
<comment type="caution">
    <text evidence="9">The sequence shown here is derived from an EMBL/GenBank/DDBJ whole genome shotgun (WGS) entry which is preliminary data.</text>
</comment>
<evidence type="ECO:0000256" key="4">
    <source>
        <dbReference type="ARBA" id="ARBA00022475"/>
    </source>
</evidence>
<comment type="similarity">
    <text evidence="2 8">Belongs to the 4-toluene sulfonate uptake permease (TSUP) (TC 2.A.102) family.</text>
</comment>
<feature type="transmembrane region" description="Helical" evidence="8">
    <location>
        <begin position="100"/>
        <end position="117"/>
    </location>
</feature>
<feature type="transmembrane region" description="Helical" evidence="8">
    <location>
        <begin position="7"/>
        <end position="30"/>
    </location>
</feature>
<evidence type="ECO:0000256" key="2">
    <source>
        <dbReference type="ARBA" id="ARBA00009142"/>
    </source>
</evidence>
<evidence type="ECO:0000256" key="1">
    <source>
        <dbReference type="ARBA" id="ARBA00004651"/>
    </source>
</evidence>
<dbReference type="PANTHER" id="PTHR30269:SF0">
    <property type="entry name" value="MEMBRANE TRANSPORTER PROTEIN YFCA-RELATED"/>
    <property type="match status" value="1"/>
</dbReference>
<gene>
    <name evidence="9" type="ORF">GPX89_31115</name>
</gene>
<feature type="transmembrane region" description="Helical" evidence="8">
    <location>
        <begin position="74"/>
        <end position="94"/>
    </location>
</feature>
<proteinExistence type="inferred from homology"/>
<sequence length="251" mass="25404">MTVVEAVELIAVGFAAGLVSVLVSLASLVSYPALLGMGLMPVAANVTNTVALIFTGVGAAAGSRQELAGTRRTVLRLGALAAVGGAIGAVLLLVAPASTFQVVVPFLIGGASVFLLAQPTLTRRWQHTSDAGKAWRTGLLGTLLFASAVYAGYFGAAGGILILAIISAMYPEWSPQRANAVKSVTSMCANGAAAIGFAFYGPVHWAFVVPLALGFLLGGRVGPVVARRLPSNSLRVIAAGCGIALAVKFAV</sequence>
<dbReference type="RefSeq" id="WP_328602494.1">
    <property type="nucleotide sequence ID" value="NZ_WRPP01000007.1"/>
</dbReference>
<dbReference type="PANTHER" id="PTHR30269">
    <property type="entry name" value="TRANSMEMBRANE PROTEIN YFCA"/>
    <property type="match status" value="1"/>
</dbReference>
<keyword evidence="5 8" id="KW-0812">Transmembrane</keyword>
<evidence type="ECO:0000256" key="8">
    <source>
        <dbReference type="RuleBase" id="RU363041"/>
    </source>
</evidence>
<protein>
    <recommendedName>
        <fullName evidence="8">Probable membrane transporter protein</fullName>
    </recommendedName>
</protein>
<organism evidence="9 10">
    <name type="scientific">Nocardia terrae</name>
    <dbReference type="NCBI Taxonomy" id="2675851"/>
    <lineage>
        <taxon>Bacteria</taxon>
        <taxon>Bacillati</taxon>
        <taxon>Actinomycetota</taxon>
        <taxon>Actinomycetes</taxon>
        <taxon>Mycobacteriales</taxon>
        <taxon>Nocardiaceae</taxon>
        <taxon>Nocardia</taxon>
    </lineage>
</organism>
<dbReference type="Pfam" id="PF01925">
    <property type="entry name" value="TauE"/>
    <property type="match status" value="1"/>
</dbReference>
<evidence type="ECO:0000256" key="5">
    <source>
        <dbReference type="ARBA" id="ARBA00022692"/>
    </source>
</evidence>
<comment type="subcellular location">
    <subcellularLocation>
        <location evidence="1 8">Cell membrane</location>
        <topology evidence="1 8">Multi-pass membrane protein</topology>
    </subcellularLocation>
</comment>
<keyword evidence="6 8" id="KW-1133">Transmembrane helix</keyword>
<evidence type="ECO:0000256" key="7">
    <source>
        <dbReference type="ARBA" id="ARBA00023136"/>
    </source>
</evidence>
<dbReference type="InterPro" id="IPR052017">
    <property type="entry name" value="TSUP"/>
</dbReference>
<keyword evidence="3" id="KW-0813">Transport</keyword>
<keyword evidence="10" id="KW-1185">Reference proteome</keyword>
<name>A0A7K1V547_9NOCA</name>
<dbReference type="InterPro" id="IPR002781">
    <property type="entry name" value="TM_pro_TauE-like"/>
</dbReference>
<evidence type="ECO:0000256" key="6">
    <source>
        <dbReference type="ARBA" id="ARBA00022989"/>
    </source>
</evidence>
<dbReference type="Proteomes" id="UP000466794">
    <property type="component" value="Unassembled WGS sequence"/>
</dbReference>
<evidence type="ECO:0000313" key="9">
    <source>
        <dbReference type="EMBL" id="MVU81677.1"/>
    </source>
</evidence>
<feature type="transmembrane region" description="Helical" evidence="8">
    <location>
        <begin position="138"/>
        <end position="171"/>
    </location>
</feature>
<accession>A0A7K1V547</accession>
<keyword evidence="4 8" id="KW-1003">Cell membrane</keyword>
<keyword evidence="7 8" id="KW-0472">Membrane</keyword>
<feature type="transmembrane region" description="Helical" evidence="8">
    <location>
        <begin position="42"/>
        <end position="62"/>
    </location>
</feature>
<feature type="transmembrane region" description="Helical" evidence="8">
    <location>
        <begin position="191"/>
        <end position="217"/>
    </location>
</feature>
<reference evidence="9 10" key="1">
    <citation type="submission" date="2019-12" db="EMBL/GenBank/DDBJ databases">
        <title>Nocardia sp. nov. ET3-3 isolated from soil.</title>
        <authorList>
            <person name="Kanchanasin P."/>
            <person name="Tanasupawat S."/>
            <person name="Yuki M."/>
            <person name="Kudo T."/>
        </authorList>
    </citation>
    <scope>NUCLEOTIDE SEQUENCE [LARGE SCALE GENOMIC DNA]</scope>
    <source>
        <strain evidence="9 10">ET3-3</strain>
    </source>
</reference>